<evidence type="ECO:0000313" key="2">
    <source>
        <dbReference type="EMBL" id="SKC87990.1"/>
    </source>
</evidence>
<dbReference type="InterPro" id="IPR056926">
    <property type="entry name" value="FLQE3_permease"/>
</dbReference>
<dbReference type="RefSeq" id="WP_079495326.1">
    <property type="nucleotide sequence ID" value="NZ_FUZT01000016.1"/>
</dbReference>
<organism evidence="2 3">
    <name type="scientific">Maledivibacter halophilus</name>
    <dbReference type="NCBI Taxonomy" id="36842"/>
    <lineage>
        <taxon>Bacteria</taxon>
        <taxon>Bacillati</taxon>
        <taxon>Bacillota</taxon>
        <taxon>Clostridia</taxon>
        <taxon>Peptostreptococcales</taxon>
        <taxon>Caminicellaceae</taxon>
        <taxon>Maledivibacter</taxon>
    </lineage>
</organism>
<feature type="transmembrane region" description="Helical" evidence="1">
    <location>
        <begin position="200"/>
        <end position="221"/>
    </location>
</feature>
<evidence type="ECO:0000256" key="1">
    <source>
        <dbReference type="SAM" id="Phobius"/>
    </source>
</evidence>
<keyword evidence="3" id="KW-1185">Reference proteome</keyword>
<feature type="transmembrane region" description="Helical" evidence="1">
    <location>
        <begin position="46"/>
        <end position="69"/>
    </location>
</feature>
<feature type="transmembrane region" description="Helical" evidence="1">
    <location>
        <begin position="90"/>
        <end position="113"/>
    </location>
</feature>
<dbReference type="EMBL" id="FUZT01000016">
    <property type="protein sequence ID" value="SKC87990.1"/>
    <property type="molecule type" value="Genomic_DNA"/>
</dbReference>
<sequence>MTRLTRSVGGDIFLQVRYGFYAVYAFITIVYIILLKQFPDKLLGIILPFIIFSDPSVLGFYFISGLVLLEKGERTLMYLISTPLRIKEYLYSKMISLTLLSIVTSLIIVIFSYGLKFNFLIFILGVTLTSFLFILIGFIAVAKFPTINEYILYSIIYITILSLPLVDYFGVFKSLAFYIFPTQASLLLIKGAFGGVKLWQIIYGVLYLIIWISLAYKLAFISFNKFIILKKGDR</sequence>
<accession>A0A1T5MIF6</accession>
<keyword evidence="1" id="KW-0812">Transmembrane</keyword>
<protein>
    <submittedName>
        <fullName evidence="2">Fluoroquinolone transport system permease protein</fullName>
    </submittedName>
</protein>
<proteinExistence type="predicted"/>
<dbReference type="STRING" id="36842.SAMN02194393_04798"/>
<name>A0A1T5MIF6_9FIRM</name>
<keyword evidence="1" id="KW-1133">Transmembrane helix</keyword>
<dbReference type="Proteomes" id="UP000190285">
    <property type="component" value="Unassembled WGS sequence"/>
</dbReference>
<reference evidence="2 3" key="1">
    <citation type="submission" date="2017-02" db="EMBL/GenBank/DDBJ databases">
        <authorList>
            <person name="Peterson S.W."/>
        </authorList>
    </citation>
    <scope>NUCLEOTIDE SEQUENCE [LARGE SCALE GENOMIC DNA]</scope>
    <source>
        <strain evidence="2 3">M1</strain>
    </source>
</reference>
<evidence type="ECO:0000313" key="3">
    <source>
        <dbReference type="Proteomes" id="UP000190285"/>
    </source>
</evidence>
<feature type="transmembrane region" description="Helical" evidence="1">
    <location>
        <begin position="12"/>
        <end position="34"/>
    </location>
</feature>
<keyword evidence="1" id="KW-0472">Membrane</keyword>
<feature type="transmembrane region" description="Helical" evidence="1">
    <location>
        <begin position="154"/>
        <end position="180"/>
    </location>
</feature>
<feature type="transmembrane region" description="Helical" evidence="1">
    <location>
        <begin position="119"/>
        <end position="142"/>
    </location>
</feature>
<gene>
    <name evidence="2" type="ORF">SAMN02194393_04798</name>
</gene>
<dbReference type="AlphaFoldDB" id="A0A1T5MIF6"/>
<dbReference type="Pfam" id="PF24686">
    <property type="entry name" value="FLQE3_permease"/>
    <property type="match status" value="1"/>
</dbReference>
<dbReference type="OrthoDB" id="8480522at2"/>